<dbReference type="EMBL" id="JBITDC010000013">
    <property type="protein sequence ID" value="MFI5679097.1"/>
    <property type="molecule type" value="Genomic_DNA"/>
</dbReference>
<dbReference type="PANTHER" id="PTHR43422">
    <property type="entry name" value="THIAMINE THIAZOLE SYNTHASE"/>
    <property type="match status" value="1"/>
</dbReference>
<protein>
    <submittedName>
        <fullName evidence="3">FAD-dependent oxidoreductase</fullName>
    </submittedName>
</protein>
<feature type="domain" description="FAD dependent oxidoreductase" evidence="1">
    <location>
        <begin position="4"/>
        <end position="42"/>
    </location>
</feature>
<dbReference type="Pfam" id="PF01266">
    <property type="entry name" value="DAO"/>
    <property type="match status" value="1"/>
</dbReference>
<dbReference type="SUPFAM" id="SSF51905">
    <property type="entry name" value="FAD/NAD(P)-binding domain"/>
    <property type="match status" value="1"/>
</dbReference>
<dbReference type="PANTHER" id="PTHR43422:SF3">
    <property type="entry name" value="THIAMINE THIAZOLE SYNTHASE"/>
    <property type="match status" value="1"/>
</dbReference>
<sequence>MDHVLVLGAGPTGLMTALMLAADGQRVTVLDRDPSPPQGGAAQLWSDWKRPGVRQFSLPHLLLPGGFRLLAAEFPAAVERLTDLGASPYNLIAGTWGVGELGGRRPGDDRFDTLAARRPVLEAALLAEAGATPGITIRRDTQVTGLLVGHTGGAGRPRVTGVRVLGGEQVEADLVVDAMGRRSPVSAMLADIGAAPHEERVETGFRYYARFFRSTDGVMPRKTPWQICHHESVTVVPFAGDSHTWAMGIATSGRDQELRVLGNEDVWQRAAKLYATEDRWVEGEPLTGVHVMGGTGGVYRRRFVVDELPVATGIVAVGDAWAATNPTFGMGMTLGFKHAALLRETLRMVGTDDPLELAVRFDAATEEHLAPLWKNLAAWDRHRLAEIDAEMRGESYTTDDPAWHQRIALETARRKDPDVLRGSSEVGCLLATPEEALVKAGLMGKIAKLGAGAPRYPDLGPTRLELLAAIAGN</sequence>
<evidence type="ECO:0000259" key="1">
    <source>
        <dbReference type="Pfam" id="PF01266"/>
    </source>
</evidence>
<dbReference type="InterPro" id="IPR002938">
    <property type="entry name" value="FAD-bd"/>
</dbReference>
<keyword evidence="4" id="KW-1185">Reference proteome</keyword>
<dbReference type="InterPro" id="IPR006076">
    <property type="entry name" value="FAD-dep_OxRdtase"/>
</dbReference>
<evidence type="ECO:0000313" key="4">
    <source>
        <dbReference type="Proteomes" id="UP001612415"/>
    </source>
</evidence>
<dbReference type="InterPro" id="IPR036188">
    <property type="entry name" value="FAD/NAD-bd_sf"/>
</dbReference>
<dbReference type="PRINTS" id="PR00420">
    <property type="entry name" value="RNGMNOXGNASE"/>
</dbReference>
<organism evidence="3 4">
    <name type="scientific">Streptomyces cellulosae</name>
    <dbReference type="NCBI Taxonomy" id="1968"/>
    <lineage>
        <taxon>Bacteria</taxon>
        <taxon>Bacillati</taxon>
        <taxon>Actinomycetota</taxon>
        <taxon>Actinomycetes</taxon>
        <taxon>Kitasatosporales</taxon>
        <taxon>Streptomycetaceae</taxon>
        <taxon>Streptomyces</taxon>
    </lineage>
</organism>
<dbReference type="RefSeq" id="WP_398659599.1">
    <property type="nucleotide sequence ID" value="NZ_JBITDC010000013.1"/>
</dbReference>
<proteinExistence type="predicted"/>
<evidence type="ECO:0000259" key="2">
    <source>
        <dbReference type="Pfam" id="PF01494"/>
    </source>
</evidence>
<gene>
    <name evidence="3" type="ORF">ACIA8P_31360</name>
</gene>
<dbReference type="Proteomes" id="UP001612415">
    <property type="component" value="Unassembled WGS sequence"/>
</dbReference>
<dbReference type="Gene3D" id="3.50.50.60">
    <property type="entry name" value="FAD/NAD(P)-binding domain"/>
    <property type="match status" value="1"/>
</dbReference>
<name>A0ABW7YB55_STRCE</name>
<evidence type="ECO:0000313" key="3">
    <source>
        <dbReference type="EMBL" id="MFI5679097.1"/>
    </source>
</evidence>
<reference evidence="3 4" key="1">
    <citation type="submission" date="2024-10" db="EMBL/GenBank/DDBJ databases">
        <title>The Natural Products Discovery Center: Release of the First 8490 Sequenced Strains for Exploring Actinobacteria Biosynthetic Diversity.</title>
        <authorList>
            <person name="Kalkreuter E."/>
            <person name="Kautsar S.A."/>
            <person name="Yang D."/>
            <person name="Bader C.D."/>
            <person name="Teijaro C.N."/>
            <person name="Fluegel L."/>
            <person name="Davis C.M."/>
            <person name="Simpson J.R."/>
            <person name="Lauterbach L."/>
            <person name="Steele A.D."/>
            <person name="Gui C."/>
            <person name="Meng S."/>
            <person name="Li G."/>
            <person name="Viehrig K."/>
            <person name="Ye F."/>
            <person name="Su P."/>
            <person name="Kiefer A.F."/>
            <person name="Nichols A."/>
            <person name="Cepeda A.J."/>
            <person name="Yan W."/>
            <person name="Fan B."/>
            <person name="Jiang Y."/>
            <person name="Adhikari A."/>
            <person name="Zheng C.-J."/>
            <person name="Schuster L."/>
            <person name="Cowan T.M."/>
            <person name="Smanski M.J."/>
            <person name="Chevrette M.G."/>
            <person name="De Carvalho L.P.S."/>
            <person name="Shen B."/>
        </authorList>
    </citation>
    <scope>NUCLEOTIDE SEQUENCE [LARGE SCALE GENOMIC DNA]</scope>
    <source>
        <strain evidence="3 4">NPDC051599</strain>
    </source>
</reference>
<comment type="caution">
    <text evidence="3">The sequence shown here is derived from an EMBL/GenBank/DDBJ whole genome shotgun (WGS) entry which is preliminary data.</text>
</comment>
<accession>A0ABW7YB55</accession>
<dbReference type="Pfam" id="PF01494">
    <property type="entry name" value="FAD_binding_3"/>
    <property type="match status" value="1"/>
</dbReference>
<feature type="domain" description="FAD-binding" evidence="2">
    <location>
        <begin position="121"/>
        <end position="349"/>
    </location>
</feature>